<organism evidence="2 3">
    <name type="scientific">Aureimonas endophytica</name>
    <dbReference type="NCBI Taxonomy" id="2027858"/>
    <lineage>
        <taxon>Bacteria</taxon>
        <taxon>Pseudomonadati</taxon>
        <taxon>Pseudomonadota</taxon>
        <taxon>Alphaproteobacteria</taxon>
        <taxon>Hyphomicrobiales</taxon>
        <taxon>Aurantimonadaceae</taxon>
        <taxon>Aureimonas</taxon>
    </lineage>
</organism>
<dbReference type="EMBL" id="BMIQ01000001">
    <property type="protein sequence ID" value="GGD91489.1"/>
    <property type="molecule type" value="Genomic_DNA"/>
</dbReference>
<dbReference type="InterPro" id="IPR009506">
    <property type="entry name" value="YjiS-like"/>
</dbReference>
<sequence length="82" mass="9665">MFKDDWDDGLNRSWWPTRPVAAGWRVPSPAEALLLGCRAWLRRTLLRRSRRDLLDLTDDQLRDIGVSRPDALREAHRSFHLD</sequence>
<comment type="caution">
    <text evidence="2">The sequence shown here is derived from an EMBL/GenBank/DDBJ whole genome shotgun (WGS) entry which is preliminary data.</text>
</comment>
<feature type="domain" description="YjiS-like" evidence="1">
    <location>
        <begin position="38"/>
        <end position="71"/>
    </location>
</feature>
<proteinExistence type="predicted"/>
<name>A0A916ZEN4_9HYPH</name>
<evidence type="ECO:0000313" key="3">
    <source>
        <dbReference type="Proteomes" id="UP000644699"/>
    </source>
</evidence>
<reference evidence="2" key="1">
    <citation type="journal article" date="2014" name="Int. J. Syst. Evol. Microbiol.">
        <title>Complete genome sequence of Corynebacterium casei LMG S-19264T (=DSM 44701T), isolated from a smear-ripened cheese.</title>
        <authorList>
            <consortium name="US DOE Joint Genome Institute (JGI-PGF)"/>
            <person name="Walter F."/>
            <person name="Albersmeier A."/>
            <person name="Kalinowski J."/>
            <person name="Ruckert C."/>
        </authorList>
    </citation>
    <scope>NUCLEOTIDE SEQUENCE</scope>
    <source>
        <strain evidence="2">CGMCC 1.15367</strain>
    </source>
</reference>
<dbReference type="Proteomes" id="UP000644699">
    <property type="component" value="Unassembled WGS sequence"/>
</dbReference>
<gene>
    <name evidence="2" type="ORF">GCM10011390_07850</name>
</gene>
<dbReference type="AlphaFoldDB" id="A0A916ZEN4"/>
<dbReference type="Pfam" id="PF06568">
    <property type="entry name" value="YjiS-like"/>
    <property type="match status" value="1"/>
</dbReference>
<accession>A0A916ZEN4</accession>
<protein>
    <recommendedName>
        <fullName evidence="1">YjiS-like domain-containing protein</fullName>
    </recommendedName>
</protein>
<evidence type="ECO:0000259" key="1">
    <source>
        <dbReference type="Pfam" id="PF06568"/>
    </source>
</evidence>
<keyword evidence="3" id="KW-1185">Reference proteome</keyword>
<evidence type="ECO:0000313" key="2">
    <source>
        <dbReference type="EMBL" id="GGD91489.1"/>
    </source>
</evidence>
<reference evidence="2" key="2">
    <citation type="submission" date="2020-09" db="EMBL/GenBank/DDBJ databases">
        <authorList>
            <person name="Sun Q."/>
            <person name="Zhou Y."/>
        </authorList>
    </citation>
    <scope>NUCLEOTIDE SEQUENCE</scope>
    <source>
        <strain evidence="2">CGMCC 1.15367</strain>
    </source>
</reference>